<evidence type="ECO:0000313" key="2">
    <source>
        <dbReference type="EMBL" id="KRY03471.1"/>
    </source>
</evidence>
<keyword evidence="3" id="KW-1185">Reference proteome</keyword>
<protein>
    <submittedName>
        <fullName evidence="2">Uncharacterized protein</fullName>
    </submittedName>
</protein>
<comment type="caution">
    <text evidence="2">The sequence shown here is derived from an EMBL/GenBank/DDBJ whole genome shotgun (WGS) entry which is preliminary data.</text>
</comment>
<evidence type="ECO:0000313" key="3">
    <source>
        <dbReference type="Proteomes" id="UP000054653"/>
    </source>
</evidence>
<dbReference type="AlphaFoldDB" id="A0A0V0YT42"/>
<keyword evidence="1" id="KW-0812">Transmembrane</keyword>
<evidence type="ECO:0000256" key="1">
    <source>
        <dbReference type="SAM" id="Phobius"/>
    </source>
</evidence>
<name>A0A0V0YT42_TRIBR</name>
<dbReference type="Proteomes" id="UP000054653">
    <property type="component" value="Unassembled WGS sequence"/>
</dbReference>
<reference evidence="2 3" key="1">
    <citation type="submission" date="2015-01" db="EMBL/GenBank/DDBJ databases">
        <title>Evolution of Trichinella species and genotypes.</title>
        <authorList>
            <person name="Korhonen P.K."/>
            <person name="Edoardo P."/>
            <person name="Giuseppe L.R."/>
            <person name="Gasser R.B."/>
        </authorList>
    </citation>
    <scope>NUCLEOTIDE SEQUENCE [LARGE SCALE GENOMIC DNA]</scope>
    <source>
        <strain evidence="2">ISS120</strain>
    </source>
</reference>
<keyword evidence="1" id="KW-0472">Membrane</keyword>
<feature type="transmembrane region" description="Helical" evidence="1">
    <location>
        <begin position="6"/>
        <end position="25"/>
    </location>
</feature>
<accession>A0A0V0YT42</accession>
<organism evidence="2 3">
    <name type="scientific">Trichinella britovi</name>
    <name type="common">Parasitic roundworm</name>
    <dbReference type="NCBI Taxonomy" id="45882"/>
    <lineage>
        <taxon>Eukaryota</taxon>
        <taxon>Metazoa</taxon>
        <taxon>Ecdysozoa</taxon>
        <taxon>Nematoda</taxon>
        <taxon>Enoplea</taxon>
        <taxon>Dorylaimia</taxon>
        <taxon>Trichinellida</taxon>
        <taxon>Trichinellidae</taxon>
        <taxon>Trichinella</taxon>
    </lineage>
</organism>
<keyword evidence="1" id="KW-1133">Transmembrane helix</keyword>
<sequence length="31" mass="3764">MRAVHLLTALRYLVIFMVQFNKYVVIVRQKI</sequence>
<dbReference type="EMBL" id="JYDI01006468">
    <property type="protein sequence ID" value="KRY03471.1"/>
    <property type="molecule type" value="Genomic_DNA"/>
</dbReference>
<gene>
    <name evidence="2" type="ORF">T03_9598</name>
</gene>
<proteinExistence type="predicted"/>